<gene>
    <name evidence="2" type="ORF">BKG89_07555</name>
</gene>
<feature type="transmembrane region" description="Helical" evidence="1">
    <location>
        <begin position="194"/>
        <end position="214"/>
    </location>
</feature>
<accession>A0ABX3KXB8</accession>
<dbReference type="EMBL" id="MLAA01000034">
    <property type="protein sequence ID" value="OOF68726.1"/>
    <property type="molecule type" value="Genomic_DNA"/>
</dbReference>
<comment type="caution">
    <text evidence="2">The sequence shown here is derived from an EMBL/GenBank/DDBJ whole genome shotgun (WGS) entry which is preliminary data.</text>
</comment>
<proteinExistence type="predicted"/>
<feature type="transmembrane region" description="Helical" evidence="1">
    <location>
        <begin position="75"/>
        <end position="93"/>
    </location>
</feature>
<protein>
    <submittedName>
        <fullName evidence="2">Uncharacterized protein</fullName>
    </submittedName>
</protein>
<feature type="transmembrane region" description="Helical" evidence="1">
    <location>
        <begin position="114"/>
        <end position="137"/>
    </location>
</feature>
<feature type="transmembrane region" description="Helical" evidence="1">
    <location>
        <begin position="220"/>
        <end position="244"/>
    </location>
</feature>
<reference evidence="2 3" key="1">
    <citation type="submission" date="2016-10" db="EMBL/GenBank/DDBJ databases">
        <title>Rodentibacter gen. nov. and new species.</title>
        <authorList>
            <person name="Christensen H."/>
        </authorList>
    </citation>
    <scope>NUCLEOTIDE SEQUENCE [LARGE SCALE GENOMIC DNA]</scope>
    <source>
        <strain evidence="2 3">1998236014</strain>
    </source>
</reference>
<evidence type="ECO:0000256" key="1">
    <source>
        <dbReference type="SAM" id="Phobius"/>
    </source>
</evidence>
<feature type="transmembrane region" description="Helical" evidence="1">
    <location>
        <begin position="149"/>
        <end position="171"/>
    </location>
</feature>
<evidence type="ECO:0000313" key="3">
    <source>
        <dbReference type="Proteomes" id="UP000188820"/>
    </source>
</evidence>
<organism evidence="2 3">
    <name type="scientific">Rodentibacter caecimuris</name>
    <dbReference type="NCBI Taxonomy" id="1796644"/>
    <lineage>
        <taxon>Bacteria</taxon>
        <taxon>Pseudomonadati</taxon>
        <taxon>Pseudomonadota</taxon>
        <taxon>Gammaproteobacteria</taxon>
        <taxon>Pasteurellales</taxon>
        <taxon>Pasteurellaceae</taxon>
        <taxon>Rodentibacter</taxon>
    </lineage>
</organism>
<dbReference type="RefSeq" id="WP_077463697.1">
    <property type="nucleotide sequence ID" value="NZ_MLAA01000034.1"/>
</dbReference>
<keyword evidence="3" id="KW-1185">Reference proteome</keyword>
<dbReference type="Proteomes" id="UP000188820">
    <property type="component" value="Unassembled WGS sequence"/>
</dbReference>
<feature type="transmembrane region" description="Helical" evidence="1">
    <location>
        <begin position="23"/>
        <end position="42"/>
    </location>
</feature>
<keyword evidence="1" id="KW-0812">Transmembrane</keyword>
<sequence length="252" mass="28385">MMSIHFDQILQDSWNFIRNQQKIALTFIAILFCSQVLFLSVMPNSEMIIPKNLSPAQLQQILQEAFSANSITLSLINQLFLLIIAAWGIMTIHQISQNQGASLTQSFNRILPRIMGVVWINILVILTMTIGMSQLLLATLSGSGTLPGLIILLIGLFIYIRLELAALHYLIQPISTPIALRQIWQAGLTRNRTLVLYSILTKAVPVILVLPLTSLPDSQILTMVIQLISSFLAFFIYIFTYRFYTLFMAGQQ</sequence>
<name>A0ABX3KXB8_9PAST</name>
<keyword evidence="1" id="KW-1133">Transmembrane helix</keyword>
<evidence type="ECO:0000313" key="2">
    <source>
        <dbReference type="EMBL" id="OOF68726.1"/>
    </source>
</evidence>
<keyword evidence="1" id="KW-0472">Membrane</keyword>